<dbReference type="InterPro" id="IPR006195">
    <property type="entry name" value="aa-tRNA-synth_II"/>
</dbReference>
<dbReference type="Proteomes" id="UP000323646">
    <property type="component" value="Unassembled WGS sequence"/>
</dbReference>
<dbReference type="PANTHER" id="PTHR43707:SF1">
    <property type="entry name" value="HISTIDINE--TRNA LIGASE, MITOCHONDRIAL-RELATED"/>
    <property type="match status" value="1"/>
</dbReference>
<gene>
    <name evidence="8 11" type="primary">hisZ</name>
    <name evidence="11" type="ORF">FZ040_01705</name>
</gene>
<accession>A0A5D6W8G8</accession>
<dbReference type="UniPathway" id="UPA00031">
    <property type="reaction ID" value="UER00006"/>
</dbReference>
<evidence type="ECO:0000256" key="1">
    <source>
        <dbReference type="ARBA" id="ARBA00004496"/>
    </source>
</evidence>
<dbReference type="SUPFAM" id="SSF55681">
    <property type="entry name" value="Class II aaRS and biotin synthetases"/>
    <property type="match status" value="1"/>
</dbReference>
<keyword evidence="11" id="KW-0808">Transferase</keyword>
<dbReference type="Pfam" id="PF13393">
    <property type="entry name" value="tRNA-synt_His"/>
    <property type="match status" value="1"/>
</dbReference>
<keyword evidence="11" id="KW-0328">Glycosyltransferase</keyword>
<dbReference type="OrthoDB" id="9800814at2"/>
<dbReference type="Gene3D" id="3.30.930.10">
    <property type="entry name" value="Bira Bifunctional Protein, Domain 2"/>
    <property type="match status" value="1"/>
</dbReference>
<keyword evidence="8" id="KW-0028">Amino-acid biosynthesis</keyword>
<evidence type="ECO:0000259" key="10">
    <source>
        <dbReference type="PROSITE" id="PS50862"/>
    </source>
</evidence>
<feature type="binding site" evidence="9">
    <location>
        <position position="272"/>
    </location>
    <ligand>
        <name>L-histidine</name>
        <dbReference type="ChEBI" id="CHEBI:57595"/>
    </ligand>
</feature>
<evidence type="ECO:0000256" key="7">
    <source>
        <dbReference type="ARBA" id="ARBA00025246"/>
    </source>
</evidence>
<dbReference type="GO" id="GO:0140096">
    <property type="term" value="F:catalytic activity, acting on a protein"/>
    <property type="evidence" value="ECO:0007669"/>
    <property type="project" value="UniProtKB-ARBA"/>
</dbReference>
<dbReference type="InterPro" id="IPR004516">
    <property type="entry name" value="HisRS/HisZ"/>
</dbReference>
<sequence length="394" mass="44167">MEKDKNVLEIPYGTRDFLPSEAADKRAIETKLAELFAEWGYEEVVTPTIEYLDNLTLGSSVSLQDHLFKLFDRDNRTLALRHEMTTPIARLVSSRLKDYPLPMKLSYISSVFRQEQTQMGRQCEFHQAGVELMGSTSAFADAEILALAIQGLLRSGLKDFQICLGQVEFLNGIMEQYQLPAEAKDKLKAAMEQRNLVELETLVDQLGLSDNAKAVLKKLPLLNGGEAMLKSAYDLALNEQSRRALDNLSEIYRLLKSYGVEQYVRFDLGIIRDFSYYTGMVFEAYTPGLGFPLCGGGRYDHLLSDFGNACPATGFGMGIERILLALERQGLEKPKRARNIYLSYAAGKEAQAVERARVLRQEGKTVELALTPQDKAEAVKMQQAKGYAELVYLA</sequence>
<evidence type="ECO:0000256" key="3">
    <source>
        <dbReference type="ARBA" id="ARBA00005539"/>
    </source>
</evidence>
<evidence type="ECO:0000256" key="8">
    <source>
        <dbReference type="HAMAP-Rule" id="MF_00125"/>
    </source>
</evidence>
<dbReference type="PIRSF" id="PIRSF001549">
    <property type="entry name" value="His-tRNA_synth"/>
    <property type="match status" value="1"/>
</dbReference>
<protein>
    <recommendedName>
        <fullName evidence="5 8">ATP phosphoribosyltransferase regulatory subunit</fullName>
    </recommendedName>
</protein>
<dbReference type="HAMAP" id="MF_00125">
    <property type="entry name" value="HisZ"/>
    <property type="match status" value="1"/>
</dbReference>
<dbReference type="GO" id="GO:0005737">
    <property type="term" value="C:cytoplasm"/>
    <property type="evidence" value="ECO:0007669"/>
    <property type="project" value="UniProtKB-SubCell"/>
</dbReference>
<feature type="domain" description="Aminoacyl-transfer RNA synthetases class-II family profile" evidence="10">
    <location>
        <begin position="28"/>
        <end position="334"/>
    </location>
</feature>
<dbReference type="RefSeq" id="WP_149170405.1">
    <property type="nucleotide sequence ID" value="NZ_VTOY01000001.1"/>
</dbReference>
<dbReference type="InterPro" id="IPR004517">
    <property type="entry name" value="HisZ"/>
</dbReference>
<dbReference type="GO" id="GO:0004821">
    <property type="term" value="F:histidine-tRNA ligase activity"/>
    <property type="evidence" value="ECO:0007669"/>
    <property type="project" value="TreeGrafter"/>
</dbReference>
<dbReference type="PANTHER" id="PTHR43707">
    <property type="entry name" value="HISTIDYL-TRNA SYNTHETASE"/>
    <property type="match status" value="1"/>
</dbReference>
<keyword evidence="12" id="KW-1185">Reference proteome</keyword>
<comment type="caution">
    <text evidence="11">The sequence shown here is derived from an EMBL/GenBank/DDBJ whole genome shotgun (WGS) entry which is preliminary data.</text>
</comment>
<evidence type="ECO:0000256" key="2">
    <source>
        <dbReference type="ARBA" id="ARBA00004667"/>
    </source>
</evidence>
<evidence type="ECO:0000256" key="5">
    <source>
        <dbReference type="ARBA" id="ARBA00020397"/>
    </source>
</evidence>
<dbReference type="NCBIfam" id="TIGR00443">
    <property type="entry name" value="hisZ_biosyn_reg"/>
    <property type="match status" value="1"/>
</dbReference>
<evidence type="ECO:0000256" key="4">
    <source>
        <dbReference type="ARBA" id="ARBA00011496"/>
    </source>
</evidence>
<evidence type="ECO:0000256" key="9">
    <source>
        <dbReference type="PIRSR" id="PIRSR001549-1"/>
    </source>
</evidence>
<organism evidence="11 12">
    <name type="scientific">Selenomonas ruminis</name>
    <dbReference type="NCBI Taxonomy" id="2593411"/>
    <lineage>
        <taxon>Bacteria</taxon>
        <taxon>Bacillati</taxon>
        <taxon>Bacillota</taxon>
        <taxon>Negativicutes</taxon>
        <taxon>Selenomonadales</taxon>
        <taxon>Selenomonadaceae</taxon>
        <taxon>Selenomonas</taxon>
    </lineage>
</organism>
<dbReference type="CDD" id="cd00773">
    <property type="entry name" value="HisRS-like_core"/>
    <property type="match status" value="1"/>
</dbReference>
<comment type="similarity">
    <text evidence="3 8">Belongs to the class-II aminoacyl-tRNA synthetase family. HisZ subfamily.</text>
</comment>
<comment type="subcellular location">
    <subcellularLocation>
        <location evidence="1 8">Cytoplasm</location>
    </subcellularLocation>
</comment>
<dbReference type="EMBL" id="VTOY01000001">
    <property type="protein sequence ID" value="TYZ24781.1"/>
    <property type="molecule type" value="Genomic_DNA"/>
</dbReference>
<dbReference type="GO" id="GO:0006427">
    <property type="term" value="P:histidyl-tRNA aminoacylation"/>
    <property type="evidence" value="ECO:0007669"/>
    <property type="project" value="TreeGrafter"/>
</dbReference>
<keyword evidence="8" id="KW-0368">Histidine biosynthesis</keyword>
<dbReference type="InterPro" id="IPR041715">
    <property type="entry name" value="HisRS-like_core"/>
</dbReference>
<feature type="binding site" evidence="9">
    <location>
        <position position="113"/>
    </location>
    <ligand>
        <name>L-histidine</name>
        <dbReference type="ChEBI" id="CHEBI:57595"/>
    </ligand>
</feature>
<feature type="binding site" evidence="9">
    <location>
        <begin position="276"/>
        <end position="277"/>
    </location>
    <ligand>
        <name>L-histidine</name>
        <dbReference type="ChEBI" id="CHEBI:57595"/>
    </ligand>
</feature>
<dbReference type="GO" id="GO:0016757">
    <property type="term" value="F:glycosyltransferase activity"/>
    <property type="evidence" value="ECO:0007669"/>
    <property type="project" value="UniProtKB-KW"/>
</dbReference>
<dbReference type="GO" id="GO:0000105">
    <property type="term" value="P:L-histidine biosynthetic process"/>
    <property type="evidence" value="ECO:0007669"/>
    <property type="project" value="UniProtKB-UniRule"/>
</dbReference>
<evidence type="ECO:0000313" key="11">
    <source>
        <dbReference type="EMBL" id="TYZ24781.1"/>
    </source>
</evidence>
<name>A0A5D6W8G8_9FIRM</name>
<reference evidence="11 12" key="1">
    <citation type="submission" date="2019-08" db="EMBL/GenBank/DDBJ databases">
        <title>Selenomonas sp. mPRGC5 and Selenomonas sp. mPRGC8 isolated from ruminal fluid of dairy goat (Capra hircus).</title>
        <authorList>
            <person name="Poothong S."/>
            <person name="Nuengjamnong C."/>
            <person name="Tanasupawat S."/>
        </authorList>
    </citation>
    <scope>NUCLEOTIDE SEQUENCE [LARGE SCALE GENOMIC DNA]</scope>
    <source>
        <strain evidence="12">mPRGC5</strain>
    </source>
</reference>
<proteinExistence type="inferred from homology"/>
<dbReference type="PROSITE" id="PS50862">
    <property type="entry name" value="AA_TRNA_LIGASE_II"/>
    <property type="match status" value="1"/>
</dbReference>
<comment type="pathway">
    <text evidence="2 8">Amino-acid biosynthesis; L-histidine biosynthesis; L-histidine from 5-phospho-alpha-D-ribose 1-diphosphate: step 1/9.</text>
</comment>
<comment type="miscellaneous">
    <text evidence="8">This function is generally fulfilled by the C-terminal part of HisG, which is missing in some bacteria such as this one.</text>
</comment>
<comment type="subunit">
    <text evidence="4 8">Heteromultimer composed of HisG and HisZ subunits.</text>
</comment>
<dbReference type="InterPro" id="IPR045864">
    <property type="entry name" value="aa-tRNA-synth_II/BPL/LPL"/>
</dbReference>
<feature type="binding site" evidence="9">
    <location>
        <position position="131"/>
    </location>
    <ligand>
        <name>L-histidine</name>
        <dbReference type="ChEBI" id="CHEBI:57595"/>
    </ligand>
</feature>
<keyword evidence="6 8" id="KW-0963">Cytoplasm</keyword>
<evidence type="ECO:0000256" key="6">
    <source>
        <dbReference type="ARBA" id="ARBA00022490"/>
    </source>
</evidence>
<dbReference type="AlphaFoldDB" id="A0A5D6W8G8"/>
<feature type="binding site" evidence="9">
    <location>
        <begin position="83"/>
        <end position="85"/>
    </location>
    <ligand>
        <name>L-histidine</name>
        <dbReference type="ChEBI" id="CHEBI:57595"/>
    </ligand>
</feature>
<feature type="binding site" evidence="9">
    <location>
        <position position="127"/>
    </location>
    <ligand>
        <name>L-histidine</name>
        <dbReference type="ChEBI" id="CHEBI:57595"/>
    </ligand>
</feature>
<evidence type="ECO:0000313" key="12">
    <source>
        <dbReference type="Proteomes" id="UP000323646"/>
    </source>
</evidence>
<comment type="function">
    <text evidence="7 8">Required for the first step of histidine biosynthesis. May allow the feedback regulation of ATP phosphoribosyltransferase activity by histidine.</text>
</comment>